<evidence type="ECO:0000313" key="9">
    <source>
        <dbReference type="EMBL" id="OYQ35631.1"/>
    </source>
</evidence>
<dbReference type="AlphaFoldDB" id="A0A255Z2G6"/>
<dbReference type="Pfam" id="PF00990">
    <property type="entry name" value="GGDEF"/>
    <property type="match status" value="1"/>
</dbReference>
<evidence type="ECO:0000256" key="1">
    <source>
        <dbReference type="ARBA" id="ARBA00004141"/>
    </source>
</evidence>
<dbReference type="InterPro" id="IPR050469">
    <property type="entry name" value="Diguanylate_Cyclase"/>
</dbReference>
<evidence type="ECO:0000256" key="2">
    <source>
        <dbReference type="ARBA" id="ARBA00012528"/>
    </source>
</evidence>
<comment type="catalytic activity">
    <reaction evidence="6">
        <text>2 GTP = 3',3'-c-di-GMP + 2 diphosphate</text>
        <dbReference type="Rhea" id="RHEA:24898"/>
        <dbReference type="ChEBI" id="CHEBI:33019"/>
        <dbReference type="ChEBI" id="CHEBI:37565"/>
        <dbReference type="ChEBI" id="CHEBI:58805"/>
        <dbReference type="EC" id="2.7.7.65"/>
    </reaction>
</comment>
<evidence type="ECO:0000256" key="6">
    <source>
        <dbReference type="ARBA" id="ARBA00034247"/>
    </source>
</evidence>
<dbReference type="GO" id="GO:0043709">
    <property type="term" value="P:cell adhesion involved in single-species biofilm formation"/>
    <property type="evidence" value="ECO:0007669"/>
    <property type="project" value="TreeGrafter"/>
</dbReference>
<feature type="domain" description="GGDEF" evidence="8">
    <location>
        <begin position="257"/>
        <end position="387"/>
    </location>
</feature>
<gene>
    <name evidence="9" type="ORF">CHU95_07905</name>
</gene>
<evidence type="ECO:0000313" key="10">
    <source>
        <dbReference type="Proteomes" id="UP000216998"/>
    </source>
</evidence>
<evidence type="ECO:0000256" key="7">
    <source>
        <dbReference type="SAM" id="Phobius"/>
    </source>
</evidence>
<feature type="transmembrane region" description="Helical" evidence="7">
    <location>
        <begin position="24"/>
        <end position="44"/>
    </location>
</feature>
<dbReference type="GO" id="GO:0005886">
    <property type="term" value="C:plasma membrane"/>
    <property type="evidence" value="ECO:0007669"/>
    <property type="project" value="TreeGrafter"/>
</dbReference>
<dbReference type="Pfam" id="PF13675">
    <property type="entry name" value="PilJ"/>
    <property type="match status" value="1"/>
</dbReference>
<sequence>MESARATGEGEVTADRPVVSRLTAGYVIALTLIAFLSGGAHLLLDHVIAEQHDAATIINVAGRQRMLSQRIALLSTDLRQGDESARQPLLDAIGLMRQSQDALVHGKGLGITNPLPPEARSHYFDGRTGLDLAVRTFLGEAERFAINRDELAYQRVHSAARSTLLPTLDHAVGIFEAKANGRTHWLQQAQQVVMAILLTTVLATMVLIFRPLVTRLRRYVGRLFDLARSDSLTGLPNRRFLVDAGEAAIIQARRDGADLSCLMVDLDHFTAINDRYGRATGDAILIRFADIVQTTLRQGDLIGRTGGEEFTILLPGAGEAGALLVAEKLRSLLESDRSDGLPAFTTSIGVSSLSGDDRGLTDLLSRADAALYVAKGLGRNRVRFEAARPSSLYGAVHMA</sequence>
<evidence type="ECO:0000256" key="5">
    <source>
        <dbReference type="ARBA" id="ARBA00023136"/>
    </source>
</evidence>
<dbReference type="InterPro" id="IPR029787">
    <property type="entry name" value="Nucleotide_cyclase"/>
</dbReference>
<dbReference type="FunFam" id="3.30.70.270:FF:000001">
    <property type="entry name" value="Diguanylate cyclase domain protein"/>
    <property type="match status" value="1"/>
</dbReference>
<feature type="transmembrane region" description="Helical" evidence="7">
    <location>
        <begin position="192"/>
        <end position="213"/>
    </location>
</feature>
<dbReference type="SUPFAM" id="SSF55073">
    <property type="entry name" value="Nucleotide cyclase"/>
    <property type="match status" value="1"/>
</dbReference>
<dbReference type="EC" id="2.7.7.65" evidence="2"/>
<dbReference type="GO" id="GO:0052621">
    <property type="term" value="F:diguanylate cyclase activity"/>
    <property type="evidence" value="ECO:0007669"/>
    <property type="project" value="UniProtKB-EC"/>
</dbReference>
<dbReference type="GO" id="GO:1902201">
    <property type="term" value="P:negative regulation of bacterial-type flagellum-dependent cell motility"/>
    <property type="evidence" value="ECO:0007669"/>
    <property type="project" value="TreeGrafter"/>
</dbReference>
<dbReference type="CDD" id="cd01949">
    <property type="entry name" value="GGDEF"/>
    <property type="match status" value="1"/>
</dbReference>
<evidence type="ECO:0000256" key="3">
    <source>
        <dbReference type="ARBA" id="ARBA00022692"/>
    </source>
</evidence>
<dbReference type="InterPro" id="IPR029095">
    <property type="entry name" value="NarX-like_N"/>
</dbReference>
<dbReference type="InterPro" id="IPR043128">
    <property type="entry name" value="Rev_trsase/Diguanyl_cyclase"/>
</dbReference>
<protein>
    <recommendedName>
        <fullName evidence="2">diguanylate cyclase</fullName>
        <ecNumber evidence="2">2.7.7.65</ecNumber>
    </recommendedName>
</protein>
<dbReference type="Gene3D" id="3.30.70.270">
    <property type="match status" value="1"/>
</dbReference>
<dbReference type="PANTHER" id="PTHR45138">
    <property type="entry name" value="REGULATORY COMPONENTS OF SENSORY TRANSDUCTION SYSTEM"/>
    <property type="match status" value="1"/>
</dbReference>
<reference evidence="9 10" key="1">
    <citation type="submission" date="2017-07" db="EMBL/GenBank/DDBJ databases">
        <title>Niveispirillum cyanobacteriorum sp. nov., isolated from cyanobacterial aggregates in a eutrophic lake.</title>
        <authorList>
            <person name="Cai H."/>
        </authorList>
    </citation>
    <scope>NUCLEOTIDE SEQUENCE [LARGE SCALE GENOMIC DNA]</scope>
    <source>
        <strain evidence="10">TH1-14</strain>
    </source>
</reference>
<dbReference type="SMART" id="SM00267">
    <property type="entry name" value="GGDEF"/>
    <property type="match status" value="1"/>
</dbReference>
<dbReference type="EMBL" id="NOXU01000025">
    <property type="protein sequence ID" value="OYQ35631.1"/>
    <property type="molecule type" value="Genomic_DNA"/>
</dbReference>
<comment type="caution">
    <text evidence="9">The sequence shown here is derived from an EMBL/GenBank/DDBJ whole genome shotgun (WGS) entry which is preliminary data.</text>
</comment>
<dbReference type="InterPro" id="IPR000160">
    <property type="entry name" value="GGDEF_dom"/>
</dbReference>
<organism evidence="9 10">
    <name type="scientific">Niveispirillum lacus</name>
    <dbReference type="NCBI Taxonomy" id="1981099"/>
    <lineage>
        <taxon>Bacteria</taxon>
        <taxon>Pseudomonadati</taxon>
        <taxon>Pseudomonadota</taxon>
        <taxon>Alphaproteobacteria</taxon>
        <taxon>Rhodospirillales</taxon>
        <taxon>Azospirillaceae</taxon>
        <taxon>Niveispirillum</taxon>
    </lineage>
</organism>
<dbReference type="Proteomes" id="UP000216998">
    <property type="component" value="Unassembled WGS sequence"/>
</dbReference>
<keyword evidence="10" id="KW-1185">Reference proteome</keyword>
<name>A0A255Z2G6_9PROT</name>
<dbReference type="PANTHER" id="PTHR45138:SF9">
    <property type="entry name" value="DIGUANYLATE CYCLASE DGCM-RELATED"/>
    <property type="match status" value="1"/>
</dbReference>
<evidence type="ECO:0000259" key="8">
    <source>
        <dbReference type="PROSITE" id="PS50887"/>
    </source>
</evidence>
<keyword evidence="5 7" id="KW-0472">Membrane</keyword>
<proteinExistence type="predicted"/>
<keyword evidence="3 7" id="KW-0812">Transmembrane</keyword>
<keyword evidence="4 7" id="KW-1133">Transmembrane helix</keyword>
<comment type="subcellular location">
    <subcellularLocation>
        <location evidence="1">Membrane</location>
        <topology evidence="1">Multi-pass membrane protein</topology>
    </subcellularLocation>
</comment>
<evidence type="ECO:0000256" key="4">
    <source>
        <dbReference type="ARBA" id="ARBA00022989"/>
    </source>
</evidence>
<dbReference type="PROSITE" id="PS50887">
    <property type="entry name" value="GGDEF"/>
    <property type="match status" value="1"/>
</dbReference>
<dbReference type="NCBIfam" id="TIGR00254">
    <property type="entry name" value="GGDEF"/>
    <property type="match status" value="1"/>
</dbReference>
<accession>A0A255Z2G6</accession>